<sequence>MSTDDQVVTMHRNRPPATANHRPFHHRRRDRLPTPPPSSSSAITHRRPNFIIELRSLSNDQNTYNRHEIVTLMGKFKSSPDDFFLYQTGVVAARFFYQQWSTVLQTVVYLWEVLLDGGLSFMPRLVQNLLVPSDTEELNSRLRVLFRGKILGLLEGESVKKLGKKLEEVIREISRLESLLRKPQRVVVHMELTNKRDGNVREKELIERRIGEFKSAMECMIDYLDGKVFDSSDVKVLVLKGAFNWSNIYWMIKRECRRLDDGLPIYADRKAILWQIHCQQGGCLDV</sequence>
<evidence type="ECO:0000256" key="1">
    <source>
        <dbReference type="SAM" id="MobiDB-lite"/>
    </source>
</evidence>
<evidence type="ECO:0000313" key="3">
    <source>
        <dbReference type="Proteomes" id="UP001206925"/>
    </source>
</evidence>
<dbReference type="EMBL" id="JAMZMK010007713">
    <property type="protein sequence ID" value="KAI7743532.1"/>
    <property type="molecule type" value="Genomic_DNA"/>
</dbReference>
<protein>
    <submittedName>
        <fullName evidence="2">Uncharacterized protein</fullName>
    </submittedName>
</protein>
<reference evidence="2" key="1">
    <citation type="submission" date="2022-06" db="EMBL/GenBank/DDBJ databases">
        <title>Uncovering the hologenomic basis of an extraordinary plant invasion.</title>
        <authorList>
            <person name="Bieker V.C."/>
            <person name="Martin M.D."/>
            <person name="Gilbert T."/>
            <person name="Hodgins K."/>
            <person name="Battlay P."/>
            <person name="Petersen B."/>
            <person name="Wilson J."/>
        </authorList>
    </citation>
    <scope>NUCLEOTIDE SEQUENCE</scope>
    <source>
        <strain evidence="2">AA19_3_7</strain>
        <tissue evidence="2">Leaf</tissue>
    </source>
</reference>
<accession>A0AAD5GI70</accession>
<name>A0AAD5GI70_AMBAR</name>
<feature type="region of interest" description="Disordered" evidence="1">
    <location>
        <begin position="1"/>
        <end position="43"/>
    </location>
</feature>
<gene>
    <name evidence="2" type="ORF">M8C21_000731</name>
</gene>
<dbReference type="Proteomes" id="UP001206925">
    <property type="component" value="Unassembled WGS sequence"/>
</dbReference>
<comment type="caution">
    <text evidence="2">The sequence shown here is derived from an EMBL/GenBank/DDBJ whole genome shotgun (WGS) entry which is preliminary data.</text>
</comment>
<proteinExistence type="predicted"/>
<evidence type="ECO:0000313" key="2">
    <source>
        <dbReference type="EMBL" id="KAI7743532.1"/>
    </source>
</evidence>
<dbReference type="AlphaFoldDB" id="A0AAD5GI70"/>
<organism evidence="2 3">
    <name type="scientific">Ambrosia artemisiifolia</name>
    <name type="common">Common ragweed</name>
    <dbReference type="NCBI Taxonomy" id="4212"/>
    <lineage>
        <taxon>Eukaryota</taxon>
        <taxon>Viridiplantae</taxon>
        <taxon>Streptophyta</taxon>
        <taxon>Embryophyta</taxon>
        <taxon>Tracheophyta</taxon>
        <taxon>Spermatophyta</taxon>
        <taxon>Magnoliopsida</taxon>
        <taxon>eudicotyledons</taxon>
        <taxon>Gunneridae</taxon>
        <taxon>Pentapetalae</taxon>
        <taxon>asterids</taxon>
        <taxon>campanulids</taxon>
        <taxon>Asterales</taxon>
        <taxon>Asteraceae</taxon>
        <taxon>Asteroideae</taxon>
        <taxon>Heliantheae alliance</taxon>
        <taxon>Heliantheae</taxon>
        <taxon>Ambrosia</taxon>
    </lineage>
</organism>
<keyword evidence="3" id="KW-1185">Reference proteome</keyword>